<protein>
    <submittedName>
        <fullName evidence="1">Uncharacterized protein</fullName>
    </submittedName>
</protein>
<evidence type="ECO:0000313" key="2">
    <source>
        <dbReference type="Proteomes" id="UP000237466"/>
    </source>
</evidence>
<evidence type="ECO:0000313" key="1">
    <source>
        <dbReference type="EMBL" id="POB48185.1"/>
    </source>
</evidence>
<dbReference type="AlphaFoldDB" id="A0A2S3R3B7"/>
<organism evidence="1 2">
    <name type="scientific">Vibrio vulnificus</name>
    <dbReference type="NCBI Taxonomy" id="672"/>
    <lineage>
        <taxon>Bacteria</taxon>
        <taxon>Pseudomonadati</taxon>
        <taxon>Pseudomonadota</taxon>
        <taxon>Gammaproteobacteria</taxon>
        <taxon>Vibrionales</taxon>
        <taxon>Vibrionaceae</taxon>
        <taxon>Vibrio</taxon>
    </lineage>
</organism>
<name>A0A2S3R3B7_VIBVL</name>
<proteinExistence type="predicted"/>
<dbReference type="EMBL" id="PDGH01000081">
    <property type="protein sequence ID" value="POB48185.1"/>
    <property type="molecule type" value="Genomic_DNA"/>
</dbReference>
<dbReference type="InterPro" id="IPR028957">
    <property type="entry name" value="Imm50"/>
</dbReference>
<dbReference type="Proteomes" id="UP000237466">
    <property type="component" value="Unassembled WGS sequence"/>
</dbReference>
<accession>A0A2S3R3B7</accession>
<comment type="caution">
    <text evidence="1">The sequence shown here is derived from an EMBL/GenBank/DDBJ whole genome shotgun (WGS) entry which is preliminary data.</text>
</comment>
<reference evidence="1 2" key="1">
    <citation type="journal article" date="2018" name="Front. Microbiol.">
        <title>Phylogeny of Vibrio vulnificus from the Analysis of the Core-Genome: Implications for Intra-Species Taxonomy.</title>
        <authorList>
            <person name="Roig F.J."/>
            <person name="Gonzalez-Candelas F."/>
            <person name="Sanjuan E."/>
            <person name="Fouz B."/>
            <person name="Feil E.J."/>
            <person name="Llorens C."/>
            <person name="Baker-Austin C."/>
            <person name="Oliver J.D."/>
            <person name="Danin-Poleg Y."/>
            <person name="Gibas C.J."/>
            <person name="Kashi Y."/>
            <person name="Gulig P.A."/>
            <person name="Morrison S.S."/>
            <person name="Amaro C."/>
        </authorList>
    </citation>
    <scope>NUCLEOTIDE SEQUENCE [LARGE SCALE GENOMIC DNA]</scope>
    <source>
        <strain evidence="1 2">CECT4608</strain>
    </source>
</reference>
<dbReference type="Pfam" id="PF15594">
    <property type="entry name" value="Imm50"/>
    <property type="match status" value="1"/>
</dbReference>
<gene>
    <name evidence="1" type="ORF">CRN52_10675</name>
</gene>
<sequence length="141" mass="16707">MVIIIFRLKYIMWFEFATNRKMIDSMFPQGIELGKPELCSILVTEKQVQLSLNSNEIPELYPKKWMNSSFNALRVVIELGDVQNLNYNGGQLGWVESFDFFRQQKNLDQKIQMSNGTFELCCTYKYLTIKNIQPYDDVRWK</sequence>